<evidence type="ECO:0000259" key="2">
    <source>
        <dbReference type="Pfam" id="PF02272"/>
    </source>
</evidence>
<keyword evidence="4" id="KW-1185">Reference proteome</keyword>
<dbReference type="EMBL" id="JAGFNZ010000002">
    <property type="protein sequence ID" value="MBW7572865.1"/>
    <property type="molecule type" value="Genomic_DNA"/>
</dbReference>
<feature type="domain" description="DHHA1" evidence="2">
    <location>
        <begin position="221"/>
        <end position="309"/>
    </location>
</feature>
<dbReference type="PANTHER" id="PTHR47618:SF1">
    <property type="entry name" value="BIFUNCTIONAL OLIGORIBONUCLEASE AND PAP PHOSPHATASE NRNA"/>
    <property type="match status" value="1"/>
</dbReference>
<dbReference type="InterPro" id="IPR038763">
    <property type="entry name" value="DHH_sf"/>
</dbReference>
<comment type="caution">
    <text evidence="3">The sequence shown here is derived from an EMBL/GenBank/DDBJ whole genome shotgun (WGS) entry which is preliminary data.</text>
</comment>
<accession>A0ABS7DNI2</accession>
<feature type="domain" description="DDH" evidence="1">
    <location>
        <begin position="16"/>
        <end position="152"/>
    </location>
</feature>
<evidence type="ECO:0000313" key="4">
    <source>
        <dbReference type="Proteomes" id="UP000719942"/>
    </source>
</evidence>
<protein>
    <submittedName>
        <fullName evidence="3">Bifunctional oligoribonuclease/PAP phosphatase NrnA</fullName>
    </submittedName>
</protein>
<dbReference type="InterPro" id="IPR001667">
    <property type="entry name" value="DDH_dom"/>
</dbReference>
<evidence type="ECO:0000313" key="3">
    <source>
        <dbReference type="EMBL" id="MBW7572865.1"/>
    </source>
</evidence>
<dbReference type="Gene3D" id="3.90.1640.10">
    <property type="entry name" value="inorganic pyrophosphatase (n-terminal core)"/>
    <property type="match status" value="1"/>
</dbReference>
<sequence>MMTRNEAADFLRGADHILILSHQYPDGDTLGSATALCRGLQKMGKHAMIRCSDSIVPKYQYLFSGVKEEEFTPESIVAVDIADLQLIGEPNRSLYGDKIDLCIDHHPSNSDYAKRTCLDAKSAATCEIIFDLLNLLGVEIDSVIADSLYTGITTDTGCFKYINVTPATYRIAADLVEKGADGHRINRVMFDTKSRARIGMERCVMDTIRYFYDNRVAVIKITNEMIKSTGATEGDIEGLASIPRAIEGVMIGVTIREKSDGGYKISLRAQPPQNASEICAVFGGGGHAGAAGCTFNTSMEEAESQMLAEIGKHL</sequence>
<dbReference type="Pfam" id="PF01368">
    <property type="entry name" value="DHH"/>
    <property type="match status" value="1"/>
</dbReference>
<gene>
    <name evidence="3" type="ORF">J5W02_08550</name>
</gene>
<evidence type="ECO:0000259" key="1">
    <source>
        <dbReference type="Pfam" id="PF01368"/>
    </source>
</evidence>
<name>A0ABS7DNI2_9FIRM</name>
<dbReference type="Pfam" id="PF02272">
    <property type="entry name" value="DHHA1"/>
    <property type="match status" value="1"/>
</dbReference>
<dbReference type="PANTHER" id="PTHR47618">
    <property type="entry name" value="BIFUNCTIONAL OLIGORIBONUCLEASE AND PAP PHOSPHATASE NRNA"/>
    <property type="match status" value="1"/>
</dbReference>
<reference evidence="3 4" key="1">
    <citation type="submission" date="2021-03" db="EMBL/GenBank/DDBJ databases">
        <title>Caproiciproducens sp. nov. isolated from feces of cow.</title>
        <authorList>
            <person name="Choi J.-Y."/>
        </authorList>
    </citation>
    <scope>NUCLEOTIDE SEQUENCE [LARGE SCALE GENOMIC DNA]</scope>
    <source>
        <strain evidence="3 4">AGMB10547</strain>
    </source>
</reference>
<dbReference type="InterPro" id="IPR051319">
    <property type="entry name" value="Oligoribo/pAp-PDE_c-di-AMP_PDE"/>
</dbReference>
<dbReference type="InterPro" id="IPR003156">
    <property type="entry name" value="DHHA1_dom"/>
</dbReference>
<proteinExistence type="predicted"/>
<organism evidence="3 4">
    <name type="scientific">Caproiciproducens faecalis</name>
    <dbReference type="NCBI Taxonomy" id="2820301"/>
    <lineage>
        <taxon>Bacteria</taxon>
        <taxon>Bacillati</taxon>
        <taxon>Bacillota</taxon>
        <taxon>Clostridia</taxon>
        <taxon>Eubacteriales</taxon>
        <taxon>Acutalibacteraceae</taxon>
        <taxon>Caproiciproducens</taxon>
    </lineage>
</organism>
<dbReference type="Proteomes" id="UP000719942">
    <property type="component" value="Unassembled WGS sequence"/>
</dbReference>
<dbReference type="Gene3D" id="3.10.310.30">
    <property type="match status" value="1"/>
</dbReference>
<dbReference type="RefSeq" id="WP_219965239.1">
    <property type="nucleotide sequence ID" value="NZ_JAGFNZ010000002.1"/>
</dbReference>
<dbReference type="SUPFAM" id="SSF64182">
    <property type="entry name" value="DHH phosphoesterases"/>
    <property type="match status" value="1"/>
</dbReference>